<dbReference type="OrthoDB" id="192608at2759"/>
<dbReference type="Pfam" id="PF25468">
    <property type="entry name" value="HEAT_HEATR5A"/>
    <property type="match status" value="1"/>
</dbReference>
<evidence type="ECO:0000313" key="7">
    <source>
        <dbReference type="Proteomes" id="UP001152799"/>
    </source>
</evidence>
<dbReference type="GO" id="GO:0006897">
    <property type="term" value="P:endocytosis"/>
    <property type="evidence" value="ECO:0007669"/>
    <property type="project" value="TreeGrafter"/>
</dbReference>
<keyword evidence="2" id="KW-0677">Repeat</keyword>
<dbReference type="SUPFAM" id="SSF48371">
    <property type="entry name" value="ARM repeat"/>
    <property type="match status" value="2"/>
</dbReference>
<name>A0A9N9MDI7_9CUCU</name>
<gene>
    <name evidence="6" type="ORF">CEUTPL_LOCUS278</name>
</gene>
<evidence type="ECO:0000256" key="3">
    <source>
        <dbReference type="ARBA" id="ARBA00070811"/>
    </source>
</evidence>
<proteinExistence type="inferred from homology"/>
<feature type="region of interest" description="Disordered" evidence="4">
    <location>
        <begin position="1192"/>
        <end position="1218"/>
    </location>
</feature>
<evidence type="ECO:0000256" key="1">
    <source>
        <dbReference type="ARBA" id="ARBA00008304"/>
    </source>
</evidence>
<dbReference type="GO" id="GO:0016020">
    <property type="term" value="C:membrane"/>
    <property type="evidence" value="ECO:0007669"/>
    <property type="project" value="TreeGrafter"/>
</dbReference>
<reference evidence="6" key="1">
    <citation type="submission" date="2022-01" db="EMBL/GenBank/DDBJ databases">
        <authorList>
            <person name="King R."/>
        </authorList>
    </citation>
    <scope>NUCLEOTIDE SEQUENCE</scope>
</reference>
<dbReference type="InterPro" id="IPR011989">
    <property type="entry name" value="ARM-like"/>
</dbReference>
<dbReference type="InterPro" id="IPR040108">
    <property type="entry name" value="Laa1/Sip1/HEATR5"/>
</dbReference>
<dbReference type="InterPro" id="IPR057981">
    <property type="entry name" value="TPR_LAA1-like_C"/>
</dbReference>
<feature type="compositionally biased region" description="Basic and acidic residues" evidence="4">
    <location>
        <begin position="1208"/>
        <end position="1217"/>
    </location>
</feature>
<evidence type="ECO:0000259" key="5">
    <source>
        <dbReference type="Pfam" id="PF25808"/>
    </source>
</evidence>
<organism evidence="6 7">
    <name type="scientific">Ceutorhynchus assimilis</name>
    <name type="common">cabbage seed weevil</name>
    <dbReference type="NCBI Taxonomy" id="467358"/>
    <lineage>
        <taxon>Eukaryota</taxon>
        <taxon>Metazoa</taxon>
        <taxon>Ecdysozoa</taxon>
        <taxon>Arthropoda</taxon>
        <taxon>Hexapoda</taxon>
        <taxon>Insecta</taxon>
        <taxon>Pterygota</taxon>
        <taxon>Neoptera</taxon>
        <taxon>Endopterygota</taxon>
        <taxon>Coleoptera</taxon>
        <taxon>Polyphaga</taxon>
        <taxon>Cucujiformia</taxon>
        <taxon>Curculionidae</taxon>
        <taxon>Ceutorhynchinae</taxon>
        <taxon>Ceutorhynchus</taxon>
    </lineage>
</organism>
<dbReference type="Pfam" id="PF20210">
    <property type="entry name" value="Laa1_Sip1_HTR5"/>
    <property type="match status" value="1"/>
</dbReference>
<dbReference type="FunFam" id="1.25.10.10:FF:000098">
    <property type="entry name" value="HEAT repeat-containing protein 5A isoform X2"/>
    <property type="match status" value="1"/>
</dbReference>
<evidence type="ECO:0000313" key="6">
    <source>
        <dbReference type="EMBL" id="CAG9759530.1"/>
    </source>
</evidence>
<protein>
    <recommendedName>
        <fullName evidence="3">HEAT repeat-containing protein 5A</fullName>
    </recommendedName>
</protein>
<feature type="region of interest" description="Disordered" evidence="4">
    <location>
        <begin position="1584"/>
        <end position="1614"/>
    </location>
</feature>
<feature type="domain" description="LAA1-like C-terminal TPR repeats" evidence="5">
    <location>
        <begin position="1773"/>
        <end position="1934"/>
    </location>
</feature>
<dbReference type="FunFam" id="1.25.10.10:FF:000262">
    <property type="entry name" value="HEAT repeat-containing protein 5B"/>
    <property type="match status" value="1"/>
</dbReference>
<accession>A0A9N9MDI7</accession>
<dbReference type="GO" id="GO:0030139">
    <property type="term" value="C:endocytic vesicle"/>
    <property type="evidence" value="ECO:0007669"/>
    <property type="project" value="TreeGrafter"/>
</dbReference>
<dbReference type="GO" id="GO:0005829">
    <property type="term" value="C:cytosol"/>
    <property type="evidence" value="ECO:0007669"/>
    <property type="project" value="GOC"/>
</dbReference>
<dbReference type="PANTHER" id="PTHR21663:SF0">
    <property type="entry name" value="HEAT REPEAT-CONTAINING PROTEIN 5B"/>
    <property type="match status" value="1"/>
</dbReference>
<dbReference type="GO" id="GO:0005794">
    <property type="term" value="C:Golgi apparatus"/>
    <property type="evidence" value="ECO:0007669"/>
    <property type="project" value="TreeGrafter"/>
</dbReference>
<keyword evidence="7" id="KW-1185">Reference proteome</keyword>
<dbReference type="GO" id="GO:0008104">
    <property type="term" value="P:intracellular protein localization"/>
    <property type="evidence" value="ECO:0007669"/>
    <property type="project" value="TreeGrafter"/>
</dbReference>
<dbReference type="Proteomes" id="UP001152799">
    <property type="component" value="Chromosome 1"/>
</dbReference>
<sequence>MELSHSLTLNEEALAQLSDAKKPVFIFEWLRYLDKVLVAAHKNDVKGCQKQLVQQLMNHIQESPGPPTRQLIARCLATLFSVGDAFLLFDTVNQCNDILKNKDDSPSFLPTRLAAICCVGTMYEKLGRMMGRSYEETVQILVRSLRSAESQTRIEIMLTLEKVCSGMGTAAMNIHKDIYKASRPCLVDRNMAVRCAASKCLLELLKHAPFLHGPELESLASLCFRAFDGSNYEVRCSVARLLGTLVATTQQNVKETTGKNVQPANKNLKVFSLDEAMGILMSGFLRGGVGFLKGTGEIIKGSSGVNREVRVGVTHAYVTFVQILGSSWLEKNMKAFLSHVLYLVANPKAASSHVDAVYSRKCINFILRCVFGKMFGEKAQITACKQIAQIISKEMNSIDFNPENAKEFNQETLFSQHLLVCALQEIGSLILSLGTTAYDLITDQSLNVIDVTMSVLIHPCQAARLAAAWCLRCICVAVPSQISPLIDRCVAGLEQYRTSPEAISGYSSALAAVLGGVKLSPLGVPHTKGKIIFNTAEELLRSASQNSRLSLARTSAGWLLVGAVAALGTAASRPLLPRMLLLWRNAFPRSAKELESEKARGDVFTWQVALEGRAGALAAMHSLLLHCPTLASGEDAGRRLLQPVEAALAMLTSLSGVLKTYGQQLKAPAAMVRLRLCETLLLLSPHSYESSYTHLLRMLVAEFTLTENPANTTTSQLKAVCHADDAILLGTWLQETDHGTIEDQMETNRKGDGDHLQTHSAAGSGALEHDPCCLFRAGAGEDPPGPLPLGVAVIDAAVLLFGQLFSRLTQRHRTQTLDHFAECVKAARSTRQEAVQLNAFAALLCGLRSLAAAKASLSPDEAKRAAALASSALAAPGGPAVLRAAGAETLGRLARALADPRFTADLISASIERLKTARDAASRTGHSLALGALHRHVGGLGAARLMQTSVSILLALAQDRASAAVQAWALHALRLCADAGGPMFKGFVEPALAAALRLLLETPPASVDVYRCVGKLLSSLITTIGPELQGNTSTICVARSSFLCACAVLQGHPEPVVQAEATACLQQLHLFAPKHVNLSSLVPTLCKALSSDHLLLRKAAISCLRQLAQREAKEICDLAATLASEGPTVEGLIITETGLPGVFFGLLDTETDPGLIKDIHDTIISMLQVLATGQLAQWLGLCKDVLTVASEPGEDPRGLDAPEDDDQEQFHAEEENQRAVQPRWPTRVFAAECARRVLGACTAKRLTSQLPDLIRMAFVAATSDSDPLRLEGLKMLREIIDKFATEPEPEFPGHLLLEQFQAQVSAALRPAFAGDTAPHVTAAACEACSAWIGARVARDAADLRRVHQLMVSSLTKLGKPSAAATLLYNEAMLTLERLAILRAWAEVYAVAAGARGPPDSGLLELVKPQLATLSRHWLNALRDRALLALPPEFAGQLPHDGGAFYTAETAEAARTHYAASWPPILLAAALWVSQPANITIATEDEPNNNPAPDDHFRLLFGTCIEALCGPRGTESPEIVDTCLRALRGILEVAKARELLLEDSGLIVELCNVLHRLVLTLDSSDCQLLCMEVLQRVLRAATDRLDDERNRQPENGEARSIEDRDAMGEGGKEGDLDPDKSLVFAALEICLCLIVRQIPALSPTPHPAITGAPRVANSGLLAAGFTALGVLPELCSLQGALAILPSLLYLGTGVLKEAPSASPGALQLLRKLASDERANDGEWRHLLQSALAKVIDLAKTPGPGEAAPLLAIAVFVLHAPSDVAAAPNLQYPCINHFRQCLQSNDNATKLKCIKTLKSLFAHSDESVATPYIHSLAPQLVEFLYSEEAKKLTSNEEFCITIETINAVESLIALAEPQKRIQMLSLLVPILVNYLLQNPHDRNMNKYLLSLHEVSLEKLMKIGPTYPQDFKKLMSTSADLRTKLESAIRSNQQNGVNIKNEVNINQPISIHMPTIKLKTDFSNFS</sequence>
<dbReference type="EMBL" id="OU892277">
    <property type="protein sequence ID" value="CAG9759530.1"/>
    <property type="molecule type" value="Genomic_DNA"/>
</dbReference>
<dbReference type="Gene3D" id="1.25.10.10">
    <property type="entry name" value="Leucine-rich Repeat Variant"/>
    <property type="match status" value="4"/>
</dbReference>
<evidence type="ECO:0000256" key="4">
    <source>
        <dbReference type="SAM" id="MobiDB-lite"/>
    </source>
</evidence>
<dbReference type="InterPro" id="IPR016024">
    <property type="entry name" value="ARM-type_fold"/>
</dbReference>
<dbReference type="InterPro" id="IPR046837">
    <property type="entry name" value="Laa1/Sip1/HEATR5-like_HEAT"/>
</dbReference>
<dbReference type="PANTHER" id="PTHR21663">
    <property type="entry name" value="HYPOTHETICAL HEAT DOMAIN-CONTAINING"/>
    <property type="match status" value="1"/>
</dbReference>
<evidence type="ECO:0000256" key="2">
    <source>
        <dbReference type="ARBA" id="ARBA00022737"/>
    </source>
</evidence>
<dbReference type="GO" id="GO:0042147">
    <property type="term" value="P:retrograde transport, endosome to Golgi"/>
    <property type="evidence" value="ECO:0007669"/>
    <property type="project" value="TreeGrafter"/>
</dbReference>
<dbReference type="Pfam" id="PF25808">
    <property type="entry name" value="TPR_LAA1_C"/>
    <property type="match status" value="1"/>
</dbReference>
<comment type="similarity">
    <text evidence="1">Belongs to the HEATR5 family.</text>
</comment>